<keyword evidence="1" id="KW-0805">Transcription regulation</keyword>
<dbReference type="GO" id="GO:0003677">
    <property type="term" value="F:DNA binding"/>
    <property type="evidence" value="ECO:0007669"/>
    <property type="project" value="UniProtKB-KW"/>
</dbReference>
<keyword evidence="7" id="KW-1185">Reference proteome</keyword>
<keyword evidence="3" id="KW-0804">Transcription</keyword>
<evidence type="ECO:0000256" key="1">
    <source>
        <dbReference type="ARBA" id="ARBA00023015"/>
    </source>
</evidence>
<dbReference type="SMART" id="SM00346">
    <property type="entry name" value="HTH_ICLR"/>
    <property type="match status" value="1"/>
</dbReference>
<organism evidence="6 7">
    <name type="scientific">Rhodospirillum rubrum (strain ATCC 11170 / ATH 1.1.1 / DSM 467 / LMG 4362 / NCIMB 8255 / S1)</name>
    <dbReference type="NCBI Taxonomy" id="269796"/>
    <lineage>
        <taxon>Bacteria</taxon>
        <taxon>Pseudomonadati</taxon>
        <taxon>Pseudomonadota</taxon>
        <taxon>Alphaproteobacteria</taxon>
        <taxon>Rhodospirillales</taxon>
        <taxon>Rhodospirillaceae</taxon>
        <taxon>Rhodospirillum</taxon>
    </lineage>
</organism>
<evidence type="ECO:0000313" key="7">
    <source>
        <dbReference type="Proteomes" id="UP000001929"/>
    </source>
</evidence>
<accession>Q2RUQ0</accession>
<dbReference type="InterPro" id="IPR050707">
    <property type="entry name" value="HTH_MetabolicPath_Reg"/>
</dbReference>
<evidence type="ECO:0000313" key="6">
    <source>
        <dbReference type="EMBL" id="ABC22145.1"/>
    </source>
</evidence>
<dbReference type="STRING" id="269796.Rru_A1344"/>
<dbReference type="HOGENOM" id="CLU_062618_0_1_5"/>
<dbReference type="InterPro" id="IPR036388">
    <property type="entry name" value="WH-like_DNA-bd_sf"/>
</dbReference>
<dbReference type="InterPro" id="IPR005471">
    <property type="entry name" value="Tscrpt_reg_IclR_N"/>
</dbReference>
<dbReference type="Pfam" id="PF09339">
    <property type="entry name" value="HTH_IclR"/>
    <property type="match status" value="1"/>
</dbReference>
<proteinExistence type="predicted"/>
<dbReference type="PhylomeDB" id="Q2RUQ0"/>
<feature type="domain" description="HTH iclR-type" evidence="4">
    <location>
        <begin position="16"/>
        <end position="78"/>
    </location>
</feature>
<evidence type="ECO:0000259" key="4">
    <source>
        <dbReference type="PROSITE" id="PS51077"/>
    </source>
</evidence>
<dbReference type="PATRIC" id="fig|269796.9.peg.1412"/>
<dbReference type="InterPro" id="IPR014757">
    <property type="entry name" value="Tscrpt_reg_IclR_C"/>
</dbReference>
<evidence type="ECO:0000256" key="2">
    <source>
        <dbReference type="ARBA" id="ARBA00023125"/>
    </source>
</evidence>
<evidence type="ECO:0000256" key="3">
    <source>
        <dbReference type="ARBA" id="ARBA00023163"/>
    </source>
</evidence>
<dbReference type="SUPFAM" id="SSF55781">
    <property type="entry name" value="GAF domain-like"/>
    <property type="match status" value="1"/>
</dbReference>
<sequence length="262" mass="28480">MDQSEKPDRAADRLFVSSLDKAMRLLGAFSAERPEMGLGDLALAAGLDKSAAQRFAHTFHSLGYLDKDPVTRRYRPSIKILDLTNAYLWANPLIRAAMPQLIDLRQKIGETVNLALLDGESIVYAIRLPNARTSFAATLIGRRAPALNTASGRVMIAGFDRQTRQACVETWPLTAHIPTTLLDRPTILGLVEEAAEKGYAISENEILLNERDIAAPIRIMGGPRAAVQCSVSAMVWPRARIVADIAPALLDTANALSQTPLG</sequence>
<dbReference type="GO" id="GO:0003700">
    <property type="term" value="F:DNA-binding transcription factor activity"/>
    <property type="evidence" value="ECO:0007669"/>
    <property type="project" value="TreeGrafter"/>
</dbReference>
<dbReference type="PANTHER" id="PTHR30136:SF35">
    <property type="entry name" value="HTH-TYPE TRANSCRIPTIONAL REGULATOR RV1719"/>
    <property type="match status" value="1"/>
</dbReference>
<dbReference type="InterPro" id="IPR029016">
    <property type="entry name" value="GAF-like_dom_sf"/>
</dbReference>
<feature type="domain" description="IclR-ED" evidence="5">
    <location>
        <begin position="79"/>
        <end position="262"/>
    </location>
</feature>
<dbReference type="AlphaFoldDB" id="Q2RUQ0"/>
<name>Q2RUQ0_RHORT</name>
<protein>
    <submittedName>
        <fullName evidence="6">Transcriptional regulator, IclR family</fullName>
    </submittedName>
</protein>
<dbReference type="KEGG" id="rru:Rru_A1344"/>
<dbReference type="Pfam" id="PF01614">
    <property type="entry name" value="IclR_C"/>
    <property type="match status" value="1"/>
</dbReference>
<evidence type="ECO:0000259" key="5">
    <source>
        <dbReference type="PROSITE" id="PS51078"/>
    </source>
</evidence>
<dbReference type="PROSITE" id="PS51077">
    <property type="entry name" value="HTH_ICLR"/>
    <property type="match status" value="1"/>
</dbReference>
<dbReference type="GO" id="GO:0045892">
    <property type="term" value="P:negative regulation of DNA-templated transcription"/>
    <property type="evidence" value="ECO:0007669"/>
    <property type="project" value="TreeGrafter"/>
</dbReference>
<dbReference type="Gene3D" id="1.10.10.10">
    <property type="entry name" value="Winged helix-like DNA-binding domain superfamily/Winged helix DNA-binding domain"/>
    <property type="match status" value="1"/>
</dbReference>
<dbReference type="EnsemblBacteria" id="ABC22145">
    <property type="protein sequence ID" value="ABC22145"/>
    <property type="gene ID" value="Rru_A1344"/>
</dbReference>
<dbReference type="InterPro" id="IPR036390">
    <property type="entry name" value="WH_DNA-bd_sf"/>
</dbReference>
<dbReference type="Gene3D" id="3.30.450.40">
    <property type="match status" value="1"/>
</dbReference>
<reference evidence="6 7" key="1">
    <citation type="journal article" date="2011" name="Stand. Genomic Sci.">
        <title>Complete genome sequence of Rhodospirillum rubrum type strain (S1).</title>
        <authorList>
            <person name="Munk A.C."/>
            <person name="Copeland A."/>
            <person name="Lucas S."/>
            <person name="Lapidus A."/>
            <person name="Del Rio T.G."/>
            <person name="Barry K."/>
            <person name="Detter J.C."/>
            <person name="Hammon N."/>
            <person name="Israni S."/>
            <person name="Pitluck S."/>
            <person name="Brettin T."/>
            <person name="Bruce D."/>
            <person name="Han C."/>
            <person name="Tapia R."/>
            <person name="Gilna P."/>
            <person name="Schmutz J."/>
            <person name="Larimer F."/>
            <person name="Land M."/>
            <person name="Kyrpides N.C."/>
            <person name="Mavromatis K."/>
            <person name="Richardson P."/>
            <person name="Rohde M."/>
            <person name="Goker M."/>
            <person name="Klenk H.P."/>
            <person name="Zhang Y."/>
            <person name="Roberts G.P."/>
            <person name="Reslewic S."/>
            <person name="Schwartz D.C."/>
        </authorList>
    </citation>
    <scope>NUCLEOTIDE SEQUENCE [LARGE SCALE GENOMIC DNA]</scope>
    <source>
        <strain evidence="7">ATCC 11170 / ATH 1.1.1 / DSM 467 / LMG 4362 / NCIMB 8255 / S1</strain>
    </source>
</reference>
<gene>
    <name evidence="6" type="ordered locus">Rru_A1344</name>
</gene>
<dbReference type="EMBL" id="CP000230">
    <property type="protein sequence ID" value="ABC22145.1"/>
    <property type="molecule type" value="Genomic_DNA"/>
</dbReference>
<dbReference type="SUPFAM" id="SSF46785">
    <property type="entry name" value="Winged helix' DNA-binding domain"/>
    <property type="match status" value="1"/>
</dbReference>
<dbReference type="PANTHER" id="PTHR30136">
    <property type="entry name" value="HELIX-TURN-HELIX TRANSCRIPTIONAL REGULATOR, ICLR FAMILY"/>
    <property type="match status" value="1"/>
</dbReference>
<dbReference type="RefSeq" id="WP_011389098.1">
    <property type="nucleotide sequence ID" value="NC_007643.1"/>
</dbReference>
<dbReference type="eggNOG" id="COG1414">
    <property type="taxonomic scope" value="Bacteria"/>
</dbReference>
<keyword evidence="2" id="KW-0238">DNA-binding</keyword>
<dbReference type="Proteomes" id="UP000001929">
    <property type="component" value="Chromosome"/>
</dbReference>
<dbReference type="PROSITE" id="PS51078">
    <property type="entry name" value="ICLR_ED"/>
    <property type="match status" value="1"/>
</dbReference>